<dbReference type="Pfam" id="PF09966">
    <property type="entry name" value="DUF2200"/>
    <property type="match status" value="1"/>
</dbReference>
<dbReference type="InterPro" id="IPR014580">
    <property type="entry name" value="UCP033199"/>
</dbReference>
<dbReference type="Proteomes" id="UP001500945">
    <property type="component" value="Unassembled WGS sequence"/>
</dbReference>
<reference evidence="2" key="1">
    <citation type="journal article" date="2019" name="Int. J. Syst. Evol. Microbiol.">
        <title>The Global Catalogue of Microorganisms (GCM) 10K type strain sequencing project: providing services to taxonomists for standard genome sequencing and annotation.</title>
        <authorList>
            <consortium name="The Broad Institute Genomics Platform"/>
            <consortium name="The Broad Institute Genome Sequencing Center for Infectious Disease"/>
            <person name="Wu L."/>
            <person name="Ma J."/>
        </authorList>
    </citation>
    <scope>NUCLEOTIDE SEQUENCE [LARGE SCALE GENOMIC DNA]</scope>
    <source>
        <strain evidence="2">JCM 17809</strain>
    </source>
</reference>
<dbReference type="PIRSF" id="PIRSF033199">
    <property type="entry name" value="UCP033199"/>
    <property type="match status" value="1"/>
</dbReference>
<keyword evidence="2" id="KW-1185">Reference proteome</keyword>
<evidence type="ECO:0000313" key="2">
    <source>
        <dbReference type="Proteomes" id="UP001500945"/>
    </source>
</evidence>
<organism evidence="1 2">
    <name type="scientific">Fodinibacter luteus</name>
    <dbReference type="NCBI Taxonomy" id="552064"/>
    <lineage>
        <taxon>Bacteria</taxon>
        <taxon>Bacillati</taxon>
        <taxon>Actinomycetota</taxon>
        <taxon>Actinomycetes</taxon>
        <taxon>Micrococcales</taxon>
        <taxon>Intrasporangiaceae</taxon>
        <taxon>Fodinibacter (ex Wang et al. 2009)</taxon>
    </lineage>
</organism>
<comment type="caution">
    <text evidence="1">The sequence shown here is derived from an EMBL/GenBank/DDBJ whole genome shotgun (WGS) entry which is preliminary data.</text>
</comment>
<dbReference type="InterPro" id="IPR023204">
    <property type="entry name" value="SP1917_dom_sf"/>
</dbReference>
<accession>A0ABP8JX44</accession>
<dbReference type="RefSeq" id="WP_345201333.1">
    <property type="nucleotide sequence ID" value="NZ_BAABGM010000001.1"/>
</dbReference>
<gene>
    <name evidence="1" type="ORF">GCM10023168_02140</name>
</gene>
<protein>
    <submittedName>
        <fullName evidence="1">DUF2200 domain-containing protein</fullName>
    </submittedName>
</protein>
<dbReference type="Gene3D" id="1.10.8.290">
    <property type="entry name" value="uncharacterized protein sp1917 domain"/>
    <property type="match status" value="1"/>
</dbReference>
<proteinExistence type="predicted"/>
<dbReference type="EMBL" id="BAABGM010000001">
    <property type="protein sequence ID" value="GAA4397318.1"/>
    <property type="molecule type" value="Genomic_DNA"/>
</dbReference>
<evidence type="ECO:0000313" key="1">
    <source>
        <dbReference type="EMBL" id="GAA4397318.1"/>
    </source>
</evidence>
<name>A0ABP8JX44_9MICO</name>
<sequence length="122" mass="13547">MARHRVFGMSFASIHPLYVQKAERKNRSRAEVDEVITWLTGYDAAGLDQAIADGVDLETFFAEAPAMNPNASLITGVICGHRVEDIDDPLMQRIRYLDKLVDELARGKRMDAILRGSTAVDA</sequence>